<keyword evidence="3" id="KW-1185">Reference proteome</keyword>
<reference evidence="2 3" key="1">
    <citation type="journal article" date="2019" name="Int. J. Syst. Evol. Microbiol.">
        <title>The Global Catalogue of Microorganisms (GCM) 10K type strain sequencing project: providing services to taxonomists for standard genome sequencing and annotation.</title>
        <authorList>
            <consortium name="The Broad Institute Genomics Platform"/>
            <consortium name="The Broad Institute Genome Sequencing Center for Infectious Disease"/>
            <person name="Wu L."/>
            <person name="Ma J."/>
        </authorList>
    </citation>
    <scope>NUCLEOTIDE SEQUENCE [LARGE SCALE GENOMIC DNA]</scope>
    <source>
        <strain evidence="2 3">JCM 13850</strain>
    </source>
</reference>
<protein>
    <submittedName>
        <fullName evidence="2">Uncharacterized protein</fullName>
    </submittedName>
</protein>
<evidence type="ECO:0000256" key="1">
    <source>
        <dbReference type="SAM" id="MobiDB-lite"/>
    </source>
</evidence>
<organism evidence="2 3">
    <name type="scientific">Actinomadura napierensis</name>
    <dbReference type="NCBI Taxonomy" id="267854"/>
    <lineage>
        <taxon>Bacteria</taxon>
        <taxon>Bacillati</taxon>
        <taxon>Actinomycetota</taxon>
        <taxon>Actinomycetes</taxon>
        <taxon>Streptosporangiales</taxon>
        <taxon>Thermomonosporaceae</taxon>
        <taxon>Actinomadura</taxon>
    </lineage>
</organism>
<dbReference type="EMBL" id="BAAAMR010000024">
    <property type="protein sequence ID" value="GAA2137232.1"/>
    <property type="molecule type" value="Genomic_DNA"/>
</dbReference>
<proteinExistence type="predicted"/>
<comment type="caution">
    <text evidence="2">The sequence shown here is derived from an EMBL/GenBank/DDBJ whole genome shotgun (WGS) entry which is preliminary data.</text>
</comment>
<name>A0ABN2Z5Q2_9ACTN</name>
<evidence type="ECO:0000313" key="3">
    <source>
        <dbReference type="Proteomes" id="UP001501020"/>
    </source>
</evidence>
<feature type="region of interest" description="Disordered" evidence="1">
    <location>
        <begin position="79"/>
        <end position="114"/>
    </location>
</feature>
<accession>A0ABN2Z5Q2</accession>
<dbReference type="Proteomes" id="UP001501020">
    <property type="component" value="Unassembled WGS sequence"/>
</dbReference>
<sequence length="203" mass="21455">MPCAAGGPVAPSAGRSGSRWSGLVHSGFALAIAIAIRPNFPLRVLSARYPGCRSRPPDTAPIATLAAAAEFAAHRADGPEVLAPGPVKVEGESSSGRAESMGKTRMTPDDTGTAAPARTRIEYLEELGDELVRRGLRVRLTLPRGQSPSLHVMNPDASALTENILAERGADGWWYWWSWAERIAPADDVAVAADRVALVLAVL</sequence>
<evidence type="ECO:0000313" key="2">
    <source>
        <dbReference type="EMBL" id="GAA2137232.1"/>
    </source>
</evidence>
<gene>
    <name evidence="2" type="ORF">GCM10009727_32440</name>
</gene>